<dbReference type="PANTHER" id="PTHR37984:SF5">
    <property type="entry name" value="PROTEIN NYNRIN-LIKE"/>
    <property type="match status" value="1"/>
</dbReference>
<comment type="caution">
    <text evidence="3">The sequence shown here is derived from an EMBL/GenBank/DDBJ whole genome shotgun (WGS) entry which is preliminary data.</text>
</comment>
<dbReference type="Proteomes" id="UP000765509">
    <property type="component" value="Unassembled WGS sequence"/>
</dbReference>
<dbReference type="Pfam" id="PF17919">
    <property type="entry name" value="RT_RNaseH_2"/>
    <property type="match status" value="1"/>
</dbReference>
<dbReference type="InterPro" id="IPR050951">
    <property type="entry name" value="Retrovirus_Pol_polyprotein"/>
</dbReference>
<dbReference type="PANTHER" id="PTHR37984">
    <property type="entry name" value="PROTEIN CBG26694"/>
    <property type="match status" value="1"/>
</dbReference>
<keyword evidence="1" id="KW-0511">Multifunctional enzyme</keyword>
<dbReference type="GO" id="GO:0003824">
    <property type="term" value="F:catalytic activity"/>
    <property type="evidence" value="ECO:0007669"/>
    <property type="project" value="UniProtKB-KW"/>
</dbReference>
<reference evidence="3" key="1">
    <citation type="submission" date="2021-03" db="EMBL/GenBank/DDBJ databases">
        <title>Draft genome sequence of rust myrtle Austropuccinia psidii MF-1, a brazilian biotype.</title>
        <authorList>
            <person name="Quecine M.C."/>
            <person name="Pachon D.M.R."/>
            <person name="Bonatelli M.L."/>
            <person name="Correr F.H."/>
            <person name="Franceschini L.M."/>
            <person name="Leite T.F."/>
            <person name="Margarido G.R.A."/>
            <person name="Almeida C.A."/>
            <person name="Ferrarezi J.A."/>
            <person name="Labate C.A."/>
        </authorList>
    </citation>
    <scope>NUCLEOTIDE SEQUENCE</scope>
    <source>
        <strain evidence="3">MF-1</strain>
    </source>
</reference>
<accession>A0A9Q3ECG8</accession>
<evidence type="ECO:0000313" key="4">
    <source>
        <dbReference type="Proteomes" id="UP000765509"/>
    </source>
</evidence>
<dbReference type="InterPro" id="IPR043502">
    <property type="entry name" value="DNA/RNA_pol_sf"/>
</dbReference>
<evidence type="ECO:0000313" key="3">
    <source>
        <dbReference type="EMBL" id="MBW0520245.1"/>
    </source>
</evidence>
<keyword evidence="4" id="KW-1185">Reference proteome</keyword>
<dbReference type="OrthoDB" id="2287420at2759"/>
<dbReference type="AlphaFoldDB" id="A0A9Q3ECG8"/>
<dbReference type="EMBL" id="AVOT02027937">
    <property type="protein sequence ID" value="MBW0520245.1"/>
    <property type="molecule type" value="Genomic_DNA"/>
</dbReference>
<proteinExistence type="predicted"/>
<name>A0A9Q3ECG8_9BASI</name>
<dbReference type="SUPFAM" id="SSF56672">
    <property type="entry name" value="DNA/RNA polymerases"/>
    <property type="match status" value="1"/>
</dbReference>
<evidence type="ECO:0000259" key="2">
    <source>
        <dbReference type="Pfam" id="PF17919"/>
    </source>
</evidence>
<organism evidence="3 4">
    <name type="scientific">Austropuccinia psidii MF-1</name>
    <dbReference type="NCBI Taxonomy" id="1389203"/>
    <lineage>
        <taxon>Eukaryota</taxon>
        <taxon>Fungi</taxon>
        <taxon>Dikarya</taxon>
        <taxon>Basidiomycota</taxon>
        <taxon>Pucciniomycotina</taxon>
        <taxon>Pucciniomycetes</taxon>
        <taxon>Pucciniales</taxon>
        <taxon>Sphaerophragmiaceae</taxon>
        <taxon>Austropuccinia</taxon>
    </lineage>
</organism>
<evidence type="ECO:0000256" key="1">
    <source>
        <dbReference type="ARBA" id="ARBA00023268"/>
    </source>
</evidence>
<gene>
    <name evidence="3" type="ORF">O181_059960</name>
</gene>
<dbReference type="InterPro" id="IPR041577">
    <property type="entry name" value="RT_RNaseH_2"/>
</dbReference>
<dbReference type="Gene3D" id="3.30.70.270">
    <property type="match status" value="1"/>
</dbReference>
<protein>
    <recommendedName>
        <fullName evidence="2">Reverse transcriptase/retrotransposon-derived protein RNase H-like domain-containing protein</fullName>
    </recommendedName>
</protein>
<feature type="domain" description="Reverse transcriptase/retrotransposon-derived protein RNase H-like" evidence="2">
    <location>
        <begin position="36"/>
        <end position="114"/>
    </location>
</feature>
<dbReference type="InterPro" id="IPR043128">
    <property type="entry name" value="Rev_trsase/Diguanyl_cyclase"/>
</dbReference>
<sequence>MSFLGFSSHSRKHLKDFAIHARQLYRICDQQTVFEMTQERTQEYDKIKHSLTNAPLLLRPDWKLTSKMYIDACGEGIGASLHQVEIVNDRPYKGPACFISRKIKHTEARYGASQIE</sequence>